<evidence type="ECO:0000256" key="8">
    <source>
        <dbReference type="PROSITE-ProRule" id="PRU00284"/>
    </source>
</evidence>
<dbReference type="HOGENOM" id="CLU_000445_107_19_9"/>
<organism evidence="14 15">
    <name type="scientific">Lacrimispora saccharolytica (strain ATCC 35040 / DSM 2544 / NRCC 2533 / WM1)</name>
    <name type="common">Clostridium saccharolyticum</name>
    <dbReference type="NCBI Taxonomy" id="610130"/>
    <lineage>
        <taxon>Bacteria</taxon>
        <taxon>Bacillati</taxon>
        <taxon>Bacillota</taxon>
        <taxon>Clostridia</taxon>
        <taxon>Lachnospirales</taxon>
        <taxon>Lachnospiraceae</taxon>
        <taxon>Lacrimispora</taxon>
    </lineage>
</organism>
<feature type="transmembrane region" description="Helical" evidence="10">
    <location>
        <begin position="15"/>
        <end position="38"/>
    </location>
</feature>
<evidence type="ECO:0000256" key="7">
    <source>
        <dbReference type="ARBA" id="ARBA00029447"/>
    </source>
</evidence>
<evidence type="ECO:0000256" key="2">
    <source>
        <dbReference type="ARBA" id="ARBA00022475"/>
    </source>
</evidence>
<keyword evidence="6 10" id="KW-0472">Membrane</keyword>
<name>D9RA41_LACSW</name>
<dbReference type="SMART" id="SM01049">
    <property type="entry name" value="Cache_2"/>
    <property type="match status" value="1"/>
</dbReference>
<dbReference type="GO" id="GO:0007165">
    <property type="term" value="P:signal transduction"/>
    <property type="evidence" value="ECO:0007669"/>
    <property type="project" value="UniProtKB-KW"/>
</dbReference>
<dbReference type="PROSITE" id="PS50111">
    <property type="entry name" value="CHEMOTAXIS_TRANSDUC_2"/>
    <property type="match status" value="1"/>
</dbReference>
<dbReference type="Gene3D" id="1.10.287.950">
    <property type="entry name" value="Methyl-accepting chemotaxis protein"/>
    <property type="match status" value="1"/>
</dbReference>
<reference evidence="14" key="1">
    <citation type="submission" date="2010-07" db="EMBL/GenBank/DDBJ databases">
        <title>Complete sequence of Clostridium saccharolyticum WM1.</title>
        <authorList>
            <consortium name="US DOE Joint Genome Institute"/>
            <person name="Lucas S."/>
            <person name="Copeland A."/>
            <person name="Lapidus A."/>
            <person name="Cheng J.-F."/>
            <person name="Bruce D."/>
            <person name="Goodwin L."/>
            <person name="Pitluck S."/>
            <person name="Chertkov O."/>
            <person name="Detter J.C."/>
            <person name="Han C."/>
            <person name="Tapia R."/>
            <person name="Land M."/>
            <person name="Hauser L."/>
            <person name="Chang Y.-J."/>
            <person name="Jeffries C."/>
            <person name="Kyrpides N."/>
            <person name="Ivanova N."/>
            <person name="Mikhailova N."/>
            <person name="Mouttaki H."/>
            <person name="Lin L."/>
            <person name="Zhou J."/>
            <person name="Hemme C.L."/>
            <person name="Woyke T."/>
        </authorList>
    </citation>
    <scope>NUCLEOTIDE SEQUENCE [LARGE SCALE GENOMIC DNA]</scope>
    <source>
        <strain evidence="14">WM1</strain>
    </source>
</reference>
<evidence type="ECO:0000313" key="14">
    <source>
        <dbReference type="EMBL" id="ADL06013.1"/>
    </source>
</evidence>
<dbReference type="PaxDb" id="610130-Closa_3487"/>
<evidence type="ECO:0000256" key="3">
    <source>
        <dbReference type="ARBA" id="ARBA00022500"/>
    </source>
</evidence>
<dbReference type="PROSITE" id="PS50192">
    <property type="entry name" value="T_SNARE"/>
    <property type="match status" value="1"/>
</dbReference>
<dbReference type="InterPro" id="IPR003660">
    <property type="entry name" value="HAMP_dom"/>
</dbReference>
<keyword evidence="2" id="KW-1003">Cell membrane</keyword>
<evidence type="ECO:0000256" key="6">
    <source>
        <dbReference type="ARBA" id="ARBA00023136"/>
    </source>
</evidence>
<proteinExistence type="inferred from homology"/>
<evidence type="ECO:0000256" key="10">
    <source>
        <dbReference type="SAM" id="Phobius"/>
    </source>
</evidence>
<keyword evidence="15" id="KW-1185">Reference proteome</keyword>
<dbReference type="Gene3D" id="6.10.340.10">
    <property type="match status" value="1"/>
</dbReference>
<gene>
    <name evidence="14" type="ordered locus">Closa_3487</name>
</gene>
<feature type="domain" description="HAMP" evidence="13">
    <location>
        <begin position="230"/>
        <end position="284"/>
    </location>
</feature>
<dbReference type="Proteomes" id="UP000001662">
    <property type="component" value="Chromosome"/>
</dbReference>
<evidence type="ECO:0000256" key="4">
    <source>
        <dbReference type="ARBA" id="ARBA00022692"/>
    </source>
</evidence>
<accession>D9RA41</accession>
<comment type="subcellular location">
    <subcellularLocation>
        <location evidence="1">Cell membrane</location>
        <topology evidence="1">Multi-pass membrane protein</topology>
    </subcellularLocation>
</comment>
<keyword evidence="5 10" id="KW-1133">Transmembrane helix</keyword>
<evidence type="ECO:0000256" key="1">
    <source>
        <dbReference type="ARBA" id="ARBA00004651"/>
    </source>
</evidence>
<dbReference type="GO" id="GO:0005886">
    <property type="term" value="C:plasma membrane"/>
    <property type="evidence" value="ECO:0007669"/>
    <property type="project" value="UniProtKB-SubCell"/>
</dbReference>
<feature type="transmembrane region" description="Helical" evidence="10">
    <location>
        <begin position="207"/>
        <end position="229"/>
    </location>
</feature>
<dbReference type="Pfam" id="PF00015">
    <property type="entry name" value="MCPsignal"/>
    <property type="match status" value="1"/>
</dbReference>
<dbReference type="InterPro" id="IPR000727">
    <property type="entry name" value="T_SNARE_dom"/>
</dbReference>
<evidence type="ECO:0000256" key="9">
    <source>
        <dbReference type="SAM" id="Coils"/>
    </source>
</evidence>
<keyword evidence="8" id="KW-0807">Transducer</keyword>
<dbReference type="AlphaFoldDB" id="D9RA41"/>
<feature type="coiled-coil region" evidence="9">
    <location>
        <begin position="513"/>
        <end position="572"/>
    </location>
</feature>
<keyword evidence="9" id="KW-0175">Coiled coil</keyword>
<dbReference type="EMBL" id="CP002109">
    <property type="protein sequence ID" value="ADL06013.1"/>
    <property type="molecule type" value="Genomic_DNA"/>
</dbReference>
<dbReference type="PANTHER" id="PTHR43531">
    <property type="entry name" value="PROTEIN ICFG"/>
    <property type="match status" value="1"/>
</dbReference>
<protein>
    <submittedName>
        <fullName evidence="14">Methyl-accepting chemotaxis sensory transducer with Cache sensor</fullName>
    </submittedName>
</protein>
<sequence>MEKQKRYRLQVRGKLILFVSVLVFSTIFLLTAIFYVSLNRVYQNWIDSSYQSFDANIKTAVESIVSVLDANYKRYENGEITEQEARKNAEAIVRDTRYGDGKGYFWADTSTGLCAVHRNPDYEGKERYDEQDLAGNYYIRKLLENGSNQGGGYTNFYFTKPGQDGVFAKRAYTLKFEPYDWYISTGNYIDDIDGAVANYQKQKIFEILLLLGVSLSICIIGLFVLAVLLNRITAPLGPIAGRLKLLSAGDVHTPPVPVSQTKDEMEVLSYATDELITQMRDVVDDITIHLQHMAQGDMTLPVEKEFTGDFEPIHDSLLLIYRQLNQTLQAIHQSADQVSAGSSQVADAAQALASGAAEQAGTIERLSLSITEVSTKVEQSSANIEKATGYVEQTVGRVEESNAKMKQMLNAMDEIKTTSDEIGKVTQDIDGIASQTNLLALNAAVEAARAGEAGKGFAIVADEVRSLAAKAAQAARQTAVLVDNASKAVKDGMDTARDNADLLMDVINQARHMRELMETVERASREQTIAMNEVTCGISQISAVVQSNAATAEQSSASSEELSAQADLLREEVSKFKIVSQEVLGHSSGIK</sequence>
<dbReference type="RefSeq" id="WP_013274079.1">
    <property type="nucleotide sequence ID" value="NC_014376.1"/>
</dbReference>
<keyword evidence="3" id="KW-0145">Chemotaxis</keyword>
<dbReference type="eggNOG" id="COG0840">
    <property type="taxonomic scope" value="Bacteria"/>
</dbReference>
<evidence type="ECO:0000313" key="15">
    <source>
        <dbReference type="Proteomes" id="UP000001662"/>
    </source>
</evidence>
<dbReference type="SMART" id="SM00283">
    <property type="entry name" value="MA"/>
    <property type="match status" value="1"/>
</dbReference>
<keyword evidence="4 10" id="KW-0812">Transmembrane</keyword>
<dbReference type="InterPro" id="IPR033480">
    <property type="entry name" value="sCache_2"/>
</dbReference>
<dbReference type="PANTHER" id="PTHR43531:SF11">
    <property type="entry name" value="METHYL-ACCEPTING CHEMOTAXIS PROTEIN 3"/>
    <property type="match status" value="1"/>
</dbReference>
<dbReference type="Gene3D" id="3.30.450.20">
    <property type="entry name" value="PAS domain"/>
    <property type="match status" value="1"/>
</dbReference>
<dbReference type="InterPro" id="IPR004089">
    <property type="entry name" value="MCPsignal_dom"/>
</dbReference>
<feature type="domain" description="Methyl-accepting transducer" evidence="11">
    <location>
        <begin position="334"/>
        <end position="563"/>
    </location>
</feature>
<dbReference type="STRING" id="610130.Closa_3487"/>
<evidence type="ECO:0000256" key="5">
    <source>
        <dbReference type="ARBA" id="ARBA00022989"/>
    </source>
</evidence>
<dbReference type="SUPFAM" id="SSF58104">
    <property type="entry name" value="Methyl-accepting chemotaxis protein (MCP) signaling domain"/>
    <property type="match status" value="1"/>
</dbReference>
<dbReference type="Pfam" id="PF17200">
    <property type="entry name" value="sCache_2"/>
    <property type="match status" value="1"/>
</dbReference>
<dbReference type="InterPro" id="IPR051310">
    <property type="entry name" value="MCP_chemotaxis"/>
</dbReference>
<evidence type="ECO:0000259" key="11">
    <source>
        <dbReference type="PROSITE" id="PS50111"/>
    </source>
</evidence>
<dbReference type="eggNOG" id="COG4564">
    <property type="taxonomic scope" value="Bacteria"/>
</dbReference>
<evidence type="ECO:0000259" key="12">
    <source>
        <dbReference type="PROSITE" id="PS50192"/>
    </source>
</evidence>
<comment type="similarity">
    <text evidence="7">Belongs to the methyl-accepting chemotaxis (MCP) protein family.</text>
</comment>
<evidence type="ECO:0000259" key="13">
    <source>
        <dbReference type="PROSITE" id="PS50885"/>
    </source>
</evidence>
<dbReference type="KEGG" id="csh:Closa_3487"/>
<feature type="domain" description="T-SNARE coiled-coil homology" evidence="12">
    <location>
        <begin position="325"/>
        <end position="387"/>
    </location>
</feature>
<dbReference type="GO" id="GO:0006935">
    <property type="term" value="P:chemotaxis"/>
    <property type="evidence" value="ECO:0007669"/>
    <property type="project" value="UniProtKB-KW"/>
</dbReference>
<dbReference type="PROSITE" id="PS50885">
    <property type="entry name" value="HAMP"/>
    <property type="match status" value="1"/>
</dbReference>